<sequence>MEALLHRPTLTDPPDGLSADDRRRLLETVARAAERAAAAAGVAPRWAGAVADAATATATAIETELGISTAAQAAQAPLGPARRGPSRSQQATPAGASQPLPPGGELTTSAGERIVNAAFPSRVVLARGGSGAAGTVRAGGRPYVRAATLARAAAWGRLLHAAHGFAVLAAASGELPFHAVPLERPLDARDLGPLGEQPSGSGAASAAAAAAQRPALVAAADFAPVLVVTRDDRELRAGDGARPALAAPTAQTSEPIAAADVAAVRAALPELGAVAAAAAPPLAAPEPVVLEGETVYSELVVLPRALLLAMPWQRRAAFLQQLAAAPAGQRERTAIRDLLRATRSLGEIEASVALLRRAGAFSDLIGRLDEDAYDVIALLGAYRGGPAPAWPRLVPVVADERARTPAPDPDAPLLPRVDEESRRIVALTSDPPNALLGLRHVAELDWTFSRAQAGDRGARELAATLALRAARQIGPLLVGLGYATEVGTGPDTGGEPLPDALVAQVRIAIVAELAARLVAIRELRTALAAPTLAQRIGALARALPGLRLPEDRQPELTLRLAGKLPASRVQELLHTLGFVPPEYVAAWSTEQLVALGSRPRAMAFVREAGGETFVAVLRRGGGDWSRFERFLDALAAKRARIADPEAWQRLLDRLATHGL</sequence>
<proteinExistence type="predicted"/>
<protein>
    <submittedName>
        <fullName evidence="2">Uncharacterized protein</fullName>
    </submittedName>
</protein>
<feature type="region of interest" description="Disordered" evidence="1">
    <location>
        <begin position="72"/>
        <end position="108"/>
    </location>
</feature>
<dbReference type="STRING" id="469383.Cwoe_4965"/>
<dbReference type="RefSeq" id="WP_012936427.1">
    <property type="nucleotide sequence ID" value="NC_013739.1"/>
</dbReference>
<gene>
    <name evidence="2" type="ordered locus">Cwoe_4965</name>
</gene>
<reference evidence="2 3" key="1">
    <citation type="journal article" date="2010" name="Stand. Genomic Sci.">
        <title>Complete genome sequence of Conexibacter woesei type strain (ID131577).</title>
        <authorList>
            <person name="Pukall R."/>
            <person name="Lapidus A."/>
            <person name="Glavina Del Rio T."/>
            <person name="Copeland A."/>
            <person name="Tice H."/>
            <person name="Cheng J.-F."/>
            <person name="Lucas S."/>
            <person name="Chen F."/>
            <person name="Nolan M."/>
            <person name="Bruce D."/>
            <person name="Goodwin L."/>
            <person name="Pitluck S."/>
            <person name="Mavromatis K."/>
            <person name="Ivanova N."/>
            <person name="Ovchinnikova G."/>
            <person name="Pati A."/>
            <person name="Chen A."/>
            <person name="Palaniappan K."/>
            <person name="Land M."/>
            <person name="Hauser L."/>
            <person name="Chang Y.-J."/>
            <person name="Jeffries C.D."/>
            <person name="Chain P."/>
            <person name="Meincke L."/>
            <person name="Sims D."/>
            <person name="Brettin T."/>
            <person name="Detter J.C."/>
            <person name="Rohde M."/>
            <person name="Goeker M."/>
            <person name="Bristow J."/>
            <person name="Eisen J.A."/>
            <person name="Markowitz V."/>
            <person name="Kyrpides N.C."/>
            <person name="Klenk H.-P."/>
            <person name="Hugenholtz P."/>
        </authorList>
    </citation>
    <scope>NUCLEOTIDE SEQUENCE [LARGE SCALE GENOMIC DNA]</scope>
    <source>
        <strain evidence="3">DSM 14684 / CIP 108061 / JCM 11494 / NBRC 100937 / ID131577</strain>
    </source>
</reference>
<evidence type="ECO:0000313" key="3">
    <source>
        <dbReference type="Proteomes" id="UP000008229"/>
    </source>
</evidence>
<reference evidence="3" key="2">
    <citation type="submission" date="2010-01" db="EMBL/GenBank/DDBJ databases">
        <title>The complete genome of Conexibacter woesei DSM 14684.</title>
        <authorList>
            <consortium name="US DOE Joint Genome Institute (JGI-PGF)"/>
            <person name="Lucas S."/>
            <person name="Copeland A."/>
            <person name="Lapidus A."/>
            <person name="Glavina del Rio T."/>
            <person name="Dalin E."/>
            <person name="Tice H."/>
            <person name="Bruce D."/>
            <person name="Goodwin L."/>
            <person name="Pitluck S."/>
            <person name="Kyrpides N."/>
            <person name="Mavromatis K."/>
            <person name="Ivanova N."/>
            <person name="Mikhailova N."/>
            <person name="Chertkov O."/>
            <person name="Brettin T."/>
            <person name="Detter J.C."/>
            <person name="Han C."/>
            <person name="Larimer F."/>
            <person name="Land M."/>
            <person name="Hauser L."/>
            <person name="Markowitz V."/>
            <person name="Cheng J.-F."/>
            <person name="Hugenholtz P."/>
            <person name="Woyke T."/>
            <person name="Wu D."/>
            <person name="Pukall R."/>
            <person name="Steenblock K."/>
            <person name="Schneider S."/>
            <person name="Klenk H.-P."/>
            <person name="Eisen J.A."/>
        </authorList>
    </citation>
    <scope>NUCLEOTIDE SEQUENCE [LARGE SCALE GENOMIC DNA]</scope>
    <source>
        <strain evidence="3">DSM 14684 / CIP 108061 / JCM 11494 / NBRC 100937 / ID131577</strain>
    </source>
</reference>
<dbReference type="HOGENOM" id="CLU_416040_0_0_11"/>
<feature type="compositionally biased region" description="Low complexity" evidence="1">
    <location>
        <begin position="72"/>
        <end position="83"/>
    </location>
</feature>
<feature type="region of interest" description="Disordered" evidence="1">
    <location>
        <begin position="1"/>
        <end position="21"/>
    </location>
</feature>
<dbReference type="EMBL" id="CP001854">
    <property type="protein sequence ID" value="ADB53376.1"/>
    <property type="molecule type" value="Genomic_DNA"/>
</dbReference>
<evidence type="ECO:0000256" key="1">
    <source>
        <dbReference type="SAM" id="MobiDB-lite"/>
    </source>
</evidence>
<name>D3FC81_CONWI</name>
<dbReference type="AlphaFoldDB" id="D3FC81"/>
<accession>D3FC81</accession>
<dbReference type="KEGG" id="cwo:Cwoe_4965"/>
<organism evidence="2 3">
    <name type="scientific">Conexibacter woesei (strain DSM 14684 / CCUG 47730 / CIP 108061 / JCM 11494 / NBRC 100937 / ID131577)</name>
    <dbReference type="NCBI Taxonomy" id="469383"/>
    <lineage>
        <taxon>Bacteria</taxon>
        <taxon>Bacillati</taxon>
        <taxon>Actinomycetota</taxon>
        <taxon>Thermoleophilia</taxon>
        <taxon>Solirubrobacterales</taxon>
        <taxon>Conexibacteraceae</taxon>
        <taxon>Conexibacter</taxon>
    </lineage>
</organism>
<dbReference type="Proteomes" id="UP000008229">
    <property type="component" value="Chromosome"/>
</dbReference>
<evidence type="ECO:0000313" key="2">
    <source>
        <dbReference type="EMBL" id="ADB53376.1"/>
    </source>
</evidence>
<keyword evidence="3" id="KW-1185">Reference proteome</keyword>